<dbReference type="PANTHER" id="PTHR38116:SF1">
    <property type="entry name" value="BZIP DOMAIN-CONTAINING PROTEIN"/>
    <property type="match status" value="1"/>
</dbReference>
<dbReference type="Pfam" id="PF11905">
    <property type="entry name" value="DUF3425"/>
    <property type="match status" value="1"/>
</dbReference>
<dbReference type="OrthoDB" id="2245989at2759"/>
<organism evidence="2 3">
    <name type="scientific">Cladophialophora bantiana (strain ATCC 10958 / CBS 173.52 / CDC B-1940 / NIH 8579)</name>
    <name type="common">Xylohypha bantiana</name>
    <dbReference type="NCBI Taxonomy" id="1442370"/>
    <lineage>
        <taxon>Eukaryota</taxon>
        <taxon>Fungi</taxon>
        <taxon>Dikarya</taxon>
        <taxon>Ascomycota</taxon>
        <taxon>Pezizomycotina</taxon>
        <taxon>Eurotiomycetes</taxon>
        <taxon>Chaetothyriomycetidae</taxon>
        <taxon>Chaetothyriales</taxon>
        <taxon>Herpotrichiellaceae</taxon>
        <taxon>Cladophialophora</taxon>
    </lineage>
</organism>
<gene>
    <name evidence="2" type="ORF">Z519_05218</name>
</gene>
<feature type="region of interest" description="Disordered" evidence="1">
    <location>
        <begin position="56"/>
        <end position="79"/>
    </location>
</feature>
<protein>
    <recommendedName>
        <fullName evidence="4">BZIP domain-containing protein</fullName>
    </recommendedName>
</protein>
<evidence type="ECO:0000313" key="3">
    <source>
        <dbReference type="Proteomes" id="UP000053789"/>
    </source>
</evidence>
<dbReference type="RefSeq" id="XP_016620572.1">
    <property type="nucleotide sequence ID" value="XM_016762959.1"/>
</dbReference>
<dbReference type="HOGENOM" id="CLU_033726_0_2_1"/>
<dbReference type="GeneID" id="27698146"/>
<name>A0A0D2HKV4_CLAB1</name>
<sequence>MDPTQDHDIFDVTLMGHPEARSVDELWAGKMDVKERRRLQNRLNRRAYRKRQAEQKLLRKRTMAEAGIEPESGRRNRSPTLPGVGVFVVGVKDEKISNGPISLRSLISAAGKLSAQTNVTMSTDSSKPSRRHHKHRLVQSWCRRLEETMLHVGSINVELDDQDASVTDSDPVKFEENIIHAIDIRYHTFIPSPEDQLLNLMYYNVFRGLAKNIRALNLEMHLMASWASDSPFISGNIDTSTLAPDFQPTFLQRTVAHHPCFDIFPDSVVRDNAIEYWYIEKHPLEGRLCMAIAGRHTWHEIDLALKHGCVLWGEPDVTESWEVTQGFADDWPFLVKGAVRLEAATNRYRALRGEPPIFFA</sequence>
<proteinExistence type="predicted"/>
<evidence type="ECO:0000313" key="2">
    <source>
        <dbReference type="EMBL" id="KIW93903.1"/>
    </source>
</evidence>
<dbReference type="EMBL" id="KN846986">
    <property type="protein sequence ID" value="KIW93903.1"/>
    <property type="molecule type" value="Genomic_DNA"/>
</dbReference>
<evidence type="ECO:0000256" key="1">
    <source>
        <dbReference type="SAM" id="MobiDB-lite"/>
    </source>
</evidence>
<dbReference type="AlphaFoldDB" id="A0A0D2HKV4"/>
<dbReference type="PANTHER" id="PTHR38116">
    <property type="entry name" value="CHROMOSOME 7, WHOLE GENOME SHOTGUN SEQUENCE"/>
    <property type="match status" value="1"/>
</dbReference>
<dbReference type="Proteomes" id="UP000053789">
    <property type="component" value="Unassembled WGS sequence"/>
</dbReference>
<reference evidence="2" key="1">
    <citation type="submission" date="2015-01" db="EMBL/GenBank/DDBJ databases">
        <title>The Genome Sequence of Cladophialophora bantiana CBS 173.52.</title>
        <authorList>
            <consortium name="The Broad Institute Genomics Platform"/>
            <person name="Cuomo C."/>
            <person name="de Hoog S."/>
            <person name="Gorbushina A."/>
            <person name="Stielow B."/>
            <person name="Teixiera M."/>
            <person name="Abouelleil A."/>
            <person name="Chapman S.B."/>
            <person name="Priest M."/>
            <person name="Young S.K."/>
            <person name="Wortman J."/>
            <person name="Nusbaum C."/>
            <person name="Birren B."/>
        </authorList>
    </citation>
    <scope>NUCLEOTIDE SEQUENCE [LARGE SCALE GENOMIC DNA]</scope>
    <source>
        <strain evidence="2">CBS 173.52</strain>
    </source>
</reference>
<evidence type="ECO:0008006" key="4">
    <source>
        <dbReference type="Google" id="ProtNLM"/>
    </source>
</evidence>
<accession>A0A0D2HKV4</accession>
<dbReference type="InterPro" id="IPR021833">
    <property type="entry name" value="DUF3425"/>
</dbReference>
<keyword evidence="3" id="KW-1185">Reference proteome</keyword>